<evidence type="ECO:0000313" key="1">
    <source>
        <dbReference type="EMBL" id="KAL2513628.1"/>
    </source>
</evidence>
<comment type="caution">
    <text evidence="1">The sequence shown here is derived from an EMBL/GenBank/DDBJ whole genome shotgun (WGS) entry which is preliminary data.</text>
</comment>
<name>A0ABD1TLM1_9LAMI</name>
<proteinExistence type="predicted"/>
<evidence type="ECO:0000313" key="2">
    <source>
        <dbReference type="Proteomes" id="UP001604277"/>
    </source>
</evidence>
<dbReference type="AlphaFoldDB" id="A0ABD1TLM1"/>
<accession>A0ABD1TLM1</accession>
<keyword evidence="2" id="KW-1185">Reference proteome</keyword>
<reference evidence="2" key="1">
    <citation type="submission" date="2024-07" db="EMBL/GenBank/DDBJ databases">
        <title>Two chromosome-level genome assemblies of Korean endemic species Abeliophyllum distichum and Forsythia ovata (Oleaceae).</title>
        <authorList>
            <person name="Jang H."/>
        </authorList>
    </citation>
    <scope>NUCLEOTIDE SEQUENCE [LARGE SCALE GENOMIC DNA]</scope>
</reference>
<dbReference type="Proteomes" id="UP001604277">
    <property type="component" value="Unassembled WGS sequence"/>
</dbReference>
<organism evidence="1 2">
    <name type="scientific">Forsythia ovata</name>
    <dbReference type="NCBI Taxonomy" id="205694"/>
    <lineage>
        <taxon>Eukaryota</taxon>
        <taxon>Viridiplantae</taxon>
        <taxon>Streptophyta</taxon>
        <taxon>Embryophyta</taxon>
        <taxon>Tracheophyta</taxon>
        <taxon>Spermatophyta</taxon>
        <taxon>Magnoliopsida</taxon>
        <taxon>eudicotyledons</taxon>
        <taxon>Gunneridae</taxon>
        <taxon>Pentapetalae</taxon>
        <taxon>asterids</taxon>
        <taxon>lamiids</taxon>
        <taxon>Lamiales</taxon>
        <taxon>Oleaceae</taxon>
        <taxon>Forsythieae</taxon>
        <taxon>Forsythia</taxon>
    </lineage>
</organism>
<gene>
    <name evidence="1" type="ORF">Fot_27599</name>
</gene>
<sequence>MGLRHSIFILDWTRIKLAHLRPASLVYIESVSFGEAIWQSDGDDSTGFVAHKPMNVLQFMVIVIQNVVDSTRNNQGLDKGDAEESEETRHLFRAGYRISVAYFPMAAA</sequence>
<protein>
    <submittedName>
        <fullName evidence="1">Uncharacterized protein</fullName>
    </submittedName>
</protein>
<dbReference type="EMBL" id="JBFOLJ010000008">
    <property type="protein sequence ID" value="KAL2513628.1"/>
    <property type="molecule type" value="Genomic_DNA"/>
</dbReference>